<keyword evidence="4" id="KW-1003">Cell membrane</keyword>
<evidence type="ECO:0000256" key="4">
    <source>
        <dbReference type="ARBA" id="ARBA00022475"/>
    </source>
</evidence>
<dbReference type="GO" id="GO:0042910">
    <property type="term" value="F:xenobiotic transmembrane transporter activity"/>
    <property type="evidence" value="ECO:0007669"/>
    <property type="project" value="InterPro"/>
</dbReference>
<evidence type="ECO:0000256" key="5">
    <source>
        <dbReference type="ARBA" id="ARBA00022692"/>
    </source>
</evidence>
<proteinExistence type="predicted"/>
<evidence type="ECO:0000256" key="10">
    <source>
        <dbReference type="SAM" id="Phobius"/>
    </source>
</evidence>
<keyword evidence="3" id="KW-0050">Antiport</keyword>
<feature type="transmembrane region" description="Helical" evidence="10">
    <location>
        <begin position="280"/>
        <end position="301"/>
    </location>
</feature>
<dbReference type="PIRSF" id="PIRSF006603">
    <property type="entry name" value="DinF"/>
    <property type="match status" value="1"/>
</dbReference>
<dbReference type="NCBIfam" id="TIGR00797">
    <property type="entry name" value="matE"/>
    <property type="match status" value="1"/>
</dbReference>
<comment type="subcellular location">
    <subcellularLocation>
        <location evidence="1">Cell inner membrane</location>
        <topology evidence="1">Multi-pass membrane protein</topology>
    </subcellularLocation>
</comment>
<feature type="transmembrane region" description="Helical" evidence="10">
    <location>
        <begin position="388"/>
        <end position="412"/>
    </location>
</feature>
<accession>A0A6M1U3E1</accession>
<name>A0A6M1U3E1_9RHOB</name>
<dbReference type="Pfam" id="PF01554">
    <property type="entry name" value="MatE"/>
    <property type="match status" value="2"/>
</dbReference>
<keyword evidence="5 10" id="KW-0812">Transmembrane</keyword>
<feature type="transmembrane region" description="Helical" evidence="10">
    <location>
        <begin position="350"/>
        <end position="368"/>
    </location>
</feature>
<dbReference type="AlphaFoldDB" id="A0A6M1U3E1"/>
<sequence length="451" mass="46430">MRGRALIGAIRHEVPAIVGLALPIVTGLAASTLIGVTDSLMLAPLGPVPLAAVGLTGAVAVLFYAAIYGLLSALSVRIGAAWGAGEGRAIPGILRSGLALGALVGVGSALLMAALWPLLPLLHQPEEVVGAMRAYWFWICAFLIPFSILTVFKSAFEAVDRPWLGTAFAFLGVAINVPLNYGLIWGLGPLPQLGLTGAGLASFLAETIALGAAFLWWRRAPSMRRLRLRRQVALGEMGLTFREGAPLGAMYVVETASVSVATLMIGAFGTVALAGNQVAMAVGGLLYMLPMGVAGAVAIRVAQERGAGNVDALRPIALAAVGVAGVWLVAAAVTLALQGEAIARLVTDDPQVVAVAAAIFLVFAPMQISDAVQSAMLGALRGLSDTAWPAMVSAIAYWPVALPLGYVLAHWLGMGPSGIWAGYILALAGAGAALCLRFWHRTALLAQSPSV</sequence>
<evidence type="ECO:0000313" key="11">
    <source>
        <dbReference type="EMBL" id="NGQ93242.1"/>
    </source>
</evidence>
<evidence type="ECO:0000256" key="3">
    <source>
        <dbReference type="ARBA" id="ARBA00022449"/>
    </source>
</evidence>
<dbReference type="InterPro" id="IPR002528">
    <property type="entry name" value="MATE_fam"/>
</dbReference>
<evidence type="ECO:0000313" key="12">
    <source>
        <dbReference type="Proteomes" id="UP000474758"/>
    </source>
</evidence>
<organism evidence="11 12">
    <name type="scientific">Paragemmobacter kunshanensis</name>
    <dbReference type="NCBI Taxonomy" id="2583234"/>
    <lineage>
        <taxon>Bacteria</taxon>
        <taxon>Pseudomonadati</taxon>
        <taxon>Pseudomonadota</taxon>
        <taxon>Alphaproteobacteria</taxon>
        <taxon>Rhodobacterales</taxon>
        <taxon>Paracoccaceae</taxon>
        <taxon>Paragemmobacter</taxon>
    </lineage>
</organism>
<dbReference type="PANTHER" id="PTHR43298">
    <property type="entry name" value="MULTIDRUG RESISTANCE PROTEIN NORM-RELATED"/>
    <property type="match status" value="1"/>
</dbReference>
<feature type="transmembrane region" description="Helical" evidence="10">
    <location>
        <begin position="12"/>
        <end position="36"/>
    </location>
</feature>
<evidence type="ECO:0000256" key="2">
    <source>
        <dbReference type="ARBA" id="ARBA00022448"/>
    </source>
</evidence>
<dbReference type="PANTHER" id="PTHR43298:SF2">
    <property type="entry name" value="FMN_FAD EXPORTER YEEO-RELATED"/>
    <property type="match status" value="1"/>
</dbReference>
<protein>
    <recommendedName>
        <fullName evidence="9">Multidrug-efflux transporter</fullName>
    </recommendedName>
</protein>
<keyword evidence="7" id="KW-0406">Ion transport</keyword>
<dbReference type="GO" id="GO:0015297">
    <property type="term" value="F:antiporter activity"/>
    <property type="evidence" value="ECO:0007669"/>
    <property type="project" value="UniProtKB-KW"/>
</dbReference>
<feature type="transmembrane region" description="Helical" evidence="10">
    <location>
        <begin position="48"/>
        <end position="71"/>
    </location>
</feature>
<feature type="transmembrane region" description="Helical" evidence="10">
    <location>
        <begin position="164"/>
        <end position="187"/>
    </location>
</feature>
<keyword evidence="8 10" id="KW-0472">Membrane</keyword>
<feature type="transmembrane region" description="Helical" evidence="10">
    <location>
        <begin position="251"/>
        <end position="274"/>
    </location>
</feature>
<comment type="caution">
    <text evidence="11">The sequence shown here is derived from an EMBL/GenBank/DDBJ whole genome shotgun (WGS) entry which is preliminary data.</text>
</comment>
<evidence type="ECO:0000256" key="1">
    <source>
        <dbReference type="ARBA" id="ARBA00004429"/>
    </source>
</evidence>
<dbReference type="EMBL" id="JAALFE010000038">
    <property type="protein sequence ID" value="NGQ93242.1"/>
    <property type="molecule type" value="Genomic_DNA"/>
</dbReference>
<dbReference type="GO" id="GO:0006811">
    <property type="term" value="P:monoatomic ion transport"/>
    <property type="evidence" value="ECO:0007669"/>
    <property type="project" value="UniProtKB-KW"/>
</dbReference>
<evidence type="ECO:0000256" key="9">
    <source>
        <dbReference type="ARBA" id="ARBA00031636"/>
    </source>
</evidence>
<feature type="transmembrane region" description="Helical" evidence="10">
    <location>
        <begin position="418"/>
        <end position="439"/>
    </location>
</feature>
<keyword evidence="6 10" id="KW-1133">Transmembrane helix</keyword>
<evidence type="ECO:0000256" key="6">
    <source>
        <dbReference type="ARBA" id="ARBA00022989"/>
    </source>
</evidence>
<evidence type="ECO:0000256" key="7">
    <source>
        <dbReference type="ARBA" id="ARBA00023065"/>
    </source>
</evidence>
<feature type="transmembrane region" description="Helical" evidence="10">
    <location>
        <begin position="313"/>
        <end position="338"/>
    </location>
</feature>
<feature type="transmembrane region" description="Helical" evidence="10">
    <location>
        <begin position="135"/>
        <end position="152"/>
    </location>
</feature>
<feature type="transmembrane region" description="Helical" evidence="10">
    <location>
        <begin position="193"/>
        <end position="217"/>
    </location>
</feature>
<dbReference type="InterPro" id="IPR050222">
    <property type="entry name" value="MATE_MdtK"/>
</dbReference>
<dbReference type="Proteomes" id="UP000474758">
    <property type="component" value="Unassembled WGS sequence"/>
</dbReference>
<dbReference type="InterPro" id="IPR048279">
    <property type="entry name" value="MdtK-like"/>
</dbReference>
<evidence type="ECO:0000256" key="8">
    <source>
        <dbReference type="ARBA" id="ARBA00023136"/>
    </source>
</evidence>
<feature type="transmembrane region" description="Helical" evidence="10">
    <location>
        <begin position="92"/>
        <end position="115"/>
    </location>
</feature>
<keyword evidence="12" id="KW-1185">Reference proteome</keyword>
<dbReference type="GO" id="GO:0005886">
    <property type="term" value="C:plasma membrane"/>
    <property type="evidence" value="ECO:0007669"/>
    <property type="project" value="UniProtKB-SubCell"/>
</dbReference>
<gene>
    <name evidence="11" type="ORF">G5V65_20340</name>
</gene>
<reference evidence="11 12" key="1">
    <citation type="submission" date="2020-02" db="EMBL/GenBank/DDBJ databases">
        <title>Rhodobacter translucens sp. nov., a novel bacterium isolated from activated sludge.</title>
        <authorList>
            <person name="Liu J."/>
        </authorList>
    </citation>
    <scope>NUCLEOTIDE SEQUENCE [LARGE SCALE GENOMIC DNA]</scope>
    <source>
        <strain evidence="11 12">HX-7-19</strain>
    </source>
</reference>
<keyword evidence="2" id="KW-0813">Transport</keyword>